<dbReference type="GO" id="GO:0009247">
    <property type="term" value="P:glycolipid biosynthetic process"/>
    <property type="evidence" value="ECO:0007669"/>
    <property type="project" value="UniProtKB-ARBA"/>
</dbReference>
<dbReference type="PANTHER" id="PTHR30606:SF9">
    <property type="entry name" value="LIPID A BIOSYNTHESIS LAUROYLTRANSFERASE"/>
    <property type="match status" value="1"/>
</dbReference>
<keyword evidence="8" id="KW-1185">Reference proteome</keyword>
<evidence type="ECO:0000256" key="2">
    <source>
        <dbReference type="ARBA" id="ARBA00022475"/>
    </source>
</evidence>
<dbReference type="EMBL" id="CP073100">
    <property type="protein sequence ID" value="QUE50933.1"/>
    <property type="molecule type" value="Genomic_DNA"/>
</dbReference>
<dbReference type="AlphaFoldDB" id="A0A975G8U8"/>
<gene>
    <name evidence="7" type="ORF">KBB96_18995</name>
</gene>
<dbReference type="RefSeq" id="WP_211631072.1">
    <property type="nucleotide sequence ID" value="NZ_CP073100.1"/>
</dbReference>
<dbReference type="Proteomes" id="UP000676169">
    <property type="component" value="Chromosome"/>
</dbReference>
<proteinExistence type="predicted"/>
<dbReference type="GO" id="GO:0016746">
    <property type="term" value="F:acyltransferase activity"/>
    <property type="evidence" value="ECO:0007669"/>
    <property type="project" value="UniProtKB-KW"/>
</dbReference>
<name>A0A975G8U8_9BACT</name>
<keyword evidence="3" id="KW-0997">Cell inner membrane</keyword>
<evidence type="ECO:0000256" key="1">
    <source>
        <dbReference type="ARBA" id="ARBA00004533"/>
    </source>
</evidence>
<evidence type="ECO:0000256" key="4">
    <source>
        <dbReference type="ARBA" id="ARBA00022679"/>
    </source>
</evidence>
<keyword evidence="5" id="KW-0472">Membrane</keyword>
<evidence type="ECO:0000256" key="5">
    <source>
        <dbReference type="ARBA" id="ARBA00023136"/>
    </source>
</evidence>
<evidence type="ECO:0000256" key="3">
    <source>
        <dbReference type="ARBA" id="ARBA00022519"/>
    </source>
</evidence>
<evidence type="ECO:0000313" key="7">
    <source>
        <dbReference type="EMBL" id="QUE50933.1"/>
    </source>
</evidence>
<protein>
    <submittedName>
        <fullName evidence="7">Lysophospholipid acyltransferase family protein</fullName>
    </submittedName>
</protein>
<accession>A0A975G8U8</accession>
<comment type="subcellular location">
    <subcellularLocation>
        <location evidence="1">Cell inner membrane</location>
    </subcellularLocation>
</comment>
<keyword evidence="6 7" id="KW-0012">Acyltransferase</keyword>
<evidence type="ECO:0000256" key="6">
    <source>
        <dbReference type="ARBA" id="ARBA00023315"/>
    </source>
</evidence>
<organism evidence="7 8">
    <name type="scientific">Luteolibacter ambystomatis</name>
    <dbReference type="NCBI Taxonomy" id="2824561"/>
    <lineage>
        <taxon>Bacteria</taxon>
        <taxon>Pseudomonadati</taxon>
        <taxon>Verrucomicrobiota</taxon>
        <taxon>Verrucomicrobiia</taxon>
        <taxon>Verrucomicrobiales</taxon>
        <taxon>Verrucomicrobiaceae</taxon>
        <taxon>Luteolibacter</taxon>
    </lineage>
</organism>
<dbReference type="Pfam" id="PF03279">
    <property type="entry name" value="Lip_A_acyltrans"/>
    <property type="match status" value="1"/>
</dbReference>
<dbReference type="CDD" id="cd07984">
    <property type="entry name" value="LPLAT_LABLAT-like"/>
    <property type="match status" value="1"/>
</dbReference>
<evidence type="ECO:0000313" key="8">
    <source>
        <dbReference type="Proteomes" id="UP000676169"/>
    </source>
</evidence>
<sequence length="322" mass="36736">MSQKPESRMPAGVPDPPWRISAACWLVIVLFHLLRWMPRRWMYGRVSKRLGLAARHHLKERVMDHVTQVLGEFESADARENFWESHVDHLGRCVLEPIDLSWMPRAEMLERIEVGGCEILDEVRSEGRGAVLFLNHLGNPATVVGALGPRGYDLAIAGNAINYADSKGMYRLDRLENLIQRMFRSVDVERVLLGEELPAKMARVLARNGFFGMFIDFPVEEKHNVALPFGGRLMDAHIGPALLALRHRVPVLMVTSHRTGENRHRLEITRVPLPPPELRLQKAAEELLRSALGQMLNSVRQHPDQWWPWDVVRLSPFPSSES</sequence>
<dbReference type="InterPro" id="IPR004960">
    <property type="entry name" value="LipA_acyltrans"/>
</dbReference>
<dbReference type="GO" id="GO:0005886">
    <property type="term" value="C:plasma membrane"/>
    <property type="evidence" value="ECO:0007669"/>
    <property type="project" value="UniProtKB-SubCell"/>
</dbReference>
<dbReference type="PANTHER" id="PTHR30606">
    <property type="entry name" value="LIPID A BIOSYNTHESIS LAUROYL ACYLTRANSFERASE"/>
    <property type="match status" value="1"/>
</dbReference>
<keyword evidence="2" id="KW-1003">Cell membrane</keyword>
<keyword evidence="4" id="KW-0808">Transferase</keyword>
<reference evidence="7" key="1">
    <citation type="submission" date="2021-04" db="EMBL/GenBank/DDBJ databases">
        <title>Luteolibacter sp. 32A isolated from the skin of an Anderson's salamander (Ambystoma andersonii).</title>
        <authorList>
            <person name="Spergser J."/>
            <person name="Busse H.-J."/>
        </authorList>
    </citation>
    <scope>NUCLEOTIDE SEQUENCE</scope>
    <source>
        <strain evidence="7">32A</strain>
    </source>
</reference>
<dbReference type="KEGG" id="lamb:KBB96_18995"/>